<evidence type="ECO:0000256" key="5">
    <source>
        <dbReference type="SAM" id="MobiDB-lite"/>
    </source>
</evidence>
<dbReference type="AlphaFoldDB" id="A0A8J2SNX2"/>
<comment type="similarity">
    <text evidence="4">Belongs to the cytochrome b5 family.</text>
</comment>
<evidence type="ECO:0000256" key="3">
    <source>
        <dbReference type="ARBA" id="ARBA00023004"/>
    </source>
</evidence>
<protein>
    <recommendedName>
        <fullName evidence="6">Cytochrome b5 heme-binding domain-containing protein</fullName>
    </recommendedName>
</protein>
<dbReference type="InterPro" id="IPR001199">
    <property type="entry name" value="Cyt_B5-like_heme/steroid-bd"/>
</dbReference>
<dbReference type="Pfam" id="PF00173">
    <property type="entry name" value="Cyt-b5"/>
    <property type="match status" value="1"/>
</dbReference>
<evidence type="ECO:0000313" key="8">
    <source>
        <dbReference type="Proteomes" id="UP000789595"/>
    </source>
</evidence>
<evidence type="ECO:0000313" key="7">
    <source>
        <dbReference type="EMBL" id="CAH0371506.1"/>
    </source>
</evidence>
<evidence type="ECO:0000256" key="4">
    <source>
        <dbReference type="RuleBase" id="RU362121"/>
    </source>
</evidence>
<dbReference type="GO" id="GO:0046872">
    <property type="term" value="F:metal ion binding"/>
    <property type="evidence" value="ECO:0007669"/>
    <property type="project" value="UniProtKB-UniRule"/>
</dbReference>
<gene>
    <name evidence="7" type="ORF">PECAL_3P14530</name>
</gene>
<feature type="domain" description="Cytochrome b5 heme-binding" evidence="6">
    <location>
        <begin position="24"/>
        <end position="79"/>
    </location>
</feature>
<evidence type="ECO:0000259" key="6">
    <source>
        <dbReference type="PROSITE" id="PS50255"/>
    </source>
</evidence>
<sequence>MPAVVSSDHADESLNQSSSAADAHRCIRPEEIEQHRSKESFWCVVDGFVVDATAFIDTHPGGLRKLMSTDDAGIGAGPDRFSFSFSRGRNAHFPDTGRRFADGVQRYLRDGHATKIKFPPHGNLIILGRL</sequence>
<dbReference type="OrthoDB" id="260519at2759"/>
<dbReference type="Proteomes" id="UP000789595">
    <property type="component" value="Unassembled WGS sequence"/>
</dbReference>
<dbReference type="InterPro" id="IPR018506">
    <property type="entry name" value="Cyt_B5_heme-BS"/>
</dbReference>
<reference evidence="7" key="1">
    <citation type="submission" date="2021-11" db="EMBL/GenBank/DDBJ databases">
        <authorList>
            <consortium name="Genoscope - CEA"/>
            <person name="William W."/>
        </authorList>
    </citation>
    <scope>NUCLEOTIDE SEQUENCE</scope>
</reference>
<keyword evidence="1 4" id="KW-0349">Heme</keyword>
<organism evidence="7 8">
    <name type="scientific">Pelagomonas calceolata</name>
    <dbReference type="NCBI Taxonomy" id="35677"/>
    <lineage>
        <taxon>Eukaryota</taxon>
        <taxon>Sar</taxon>
        <taxon>Stramenopiles</taxon>
        <taxon>Ochrophyta</taxon>
        <taxon>Pelagophyceae</taxon>
        <taxon>Pelagomonadales</taxon>
        <taxon>Pelagomonadaceae</taxon>
        <taxon>Pelagomonas</taxon>
    </lineage>
</organism>
<dbReference type="SUPFAM" id="SSF55856">
    <property type="entry name" value="Cytochrome b5-like heme/steroid binding domain"/>
    <property type="match status" value="1"/>
</dbReference>
<dbReference type="Gene3D" id="3.10.120.10">
    <property type="entry name" value="Cytochrome b5-like heme/steroid binding domain"/>
    <property type="match status" value="1"/>
</dbReference>
<dbReference type="EMBL" id="CAKKNE010000003">
    <property type="protein sequence ID" value="CAH0371506.1"/>
    <property type="molecule type" value="Genomic_DNA"/>
</dbReference>
<feature type="region of interest" description="Disordered" evidence="5">
    <location>
        <begin position="1"/>
        <end position="25"/>
    </location>
</feature>
<accession>A0A8J2SNX2</accession>
<keyword evidence="3 4" id="KW-0408">Iron</keyword>
<keyword evidence="8" id="KW-1185">Reference proteome</keyword>
<dbReference type="GO" id="GO:0020037">
    <property type="term" value="F:heme binding"/>
    <property type="evidence" value="ECO:0007669"/>
    <property type="project" value="UniProtKB-UniRule"/>
</dbReference>
<feature type="non-terminal residue" evidence="7">
    <location>
        <position position="130"/>
    </location>
</feature>
<proteinExistence type="inferred from homology"/>
<keyword evidence="2 4" id="KW-0479">Metal-binding</keyword>
<dbReference type="PROSITE" id="PS00191">
    <property type="entry name" value="CYTOCHROME_B5_1"/>
    <property type="match status" value="1"/>
</dbReference>
<comment type="caution">
    <text evidence="7">The sequence shown here is derived from an EMBL/GenBank/DDBJ whole genome shotgun (WGS) entry which is preliminary data.</text>
</comment>
<name>A0A8J2SNX2_9STRA</name>
<evidence type="ECO:0000256" key="1">
    <source>
        <dbReference type="ARBA" id="ARBA00022617"/>
    </source>
</evidence>
<dbReference type="PROSITE" id="PS50255">
    <property type="entry name" value="CYTOCHROME_B5_2"/>
    <property type="match status" value="1"/>
</dbReference>
<evidence type="ECO:0000256" key="2">
    <source>
        <dbReference type="ARBA" id="ARBA00022723"/>
    </source>
</evidence>
<dbReference type="InterPro" id="IPR036400">
    <property type="entry name" value="Cyt_B5-like_heme/steroid_sf"/>
</dbReference>